<protein>
    <submittedName>
        <fullName evidence="1">Nuclear transport factor 2 family protein</fullName>
    </submittedName>
</protein>
<dbReference type="Gene3D" id="3.10.450.50">
    <property type="match status" value="1"/>
</dbReference>
<evidence type="ECO:0000313" key="1">
    <source>
        <dbReference type="EMBL" id="QBB71455.1"/>
    </source>
</evidence>
<dbReference type="InterPro" id="IPR032710">
    <property type="entry name" value="NTF2-like_dom_sf"/>
</dbReference>
<dbReference type="RefSeq" id="WP_129834473.1">
    <property type="nucleotide sequence ID" value="NZ_CP035704.1"/>
</dbReference>
<evidence type="ECO:0000313" key="2">
    <source>
        <dbReference type="Proteomes" id="UP000291562"/>
    </source>
</evidence>
<dbReference type="AlphaFoldDB" id="A0A411HLQ6"/>
<organism evidence="1 2">
    <name type="scientific">Pseudolysobacter antarcticus</name>
    <dbReference type="NCBI Taxonomy" id="2511995"/>
    <lineage>
        <taxon>Bacteria</taxon>
        <taxon>Pseudomonadati</taxon>
        <taxon>Pseudomonadota</taxon>
        <taxon>Gammaproteobacteria</taxon>
        <taxon>Lysobacterales</taxon>
        <taxon>Rhodanobacteraceae</taxon>
        <taxon>Pseudolysobacter</taxon>
    </lineage>
</organism>
<gene>
    <name evidence="1" type="ORF">ELE36_14415</name>
</gene>
<dbReference type="EMBL" id="CP035704">
    <property type="protein sequence ID" value="QBB71455.1"/>
    <property type="molecule type" value="Genomic_DNA"/>
</dbReference>
<reference evidence="1 2" key="1">
    <citation type="submission" date="2019-01" db="EMBL/GenBank/DDBJ databases">
        <title>Pseudolysobacter antarctica gen. nov., sp. nov., isolated from Fildes Peninsula, Antarctica.</title>
        <authorList>
            <person name="Wei Z."/>
            <person name="Peng F."/>
        </authorList>
    </citation>
    <scope>NUCLEOTIDE SEQUENCE [LARGE SCALE GENOMIC DNA]</scope>
    <source>
        <strain evidence="1 2">AQ6-296</strain>
    </source>
</reference>
<keyword evidence="2" id="KW-1185">Reference proteome</keyword>
<sequence length="146" mass="16167">MTLVIEMLQKISVRSESQGEAWEMQHDPAAIYASYIVAVAQRDLATVLALASEDYAGGLRRSRGSASFMAFFGMWCENYPAHRDVLACFIDGDTAILETVVEIAQVAMPGRVALIHDGDNWRVHSERCGNGHRRMPTPRLSPCKLS</sequence>
<dbReference type="Proteomes" id="UP000291562">
    <property type="component" value="Chromosome"/>
</dbReference>
<dbReference type="KEGG" id="xbc:ELE36_14415"/>
<accession>A0A411HLQ6</accession>
<dbReference type="SUPFAM" id="SSF54427">
    <property type="entry name" value="NTF2-like"/>
    <property type="match status" value="1"/>
</dbReference>
<proteinExistence type="predicted"/>
<name>A0A411HLQ6_9GAMM</name>